<dbReference type="PROSITE" id="PS51272">
    <property type="entry name" value="SLH"/>
    <property type="match status" value="2"/>
</dbReference>
<feature type="domain" description="SLH" evidence="3">
    <location>
        <begin position="98"/>
        <end position="161"/>
    </location>
</feature>
<keyword evidence="2" id="KW-0732">Signal</keyword>
<feature type="signal peptide" evidence="2">
    <location>
        <begin position="1"/>
        <end position="24"/>
    </location>
</feature>
<feature type="chain" id="PRO_5039663051" evidence="2">
    <location>
        <begin position="25"/>
        <end position="680"/>
    </location>
</feature>
<evidence type="ECO:0000313" key="4">
    <source>
        <dbReference type="EMBL" id="SDF46055.1"/>
    </source>
</evidence>
<dbReference type="AlphaFoldDB" id="A0A1G7L9D1"/>
<dbReference type="OrthoDB" id="1706086at2"/>
<dbReference type="InterPro" id="IPR001119">
    <property type="entry name" value="SLH_dom"/>
</dbReference>
<dbReference type="EMBL" id="FNBG01000011">
    <property type="protein sequence ID" value="SDF46055.1"/>
    <property type="molecule type" value="Genomic_DNA"/>
</dbReference>
<protein>
    <submittedName>
        <fullName evidence="4">S-layer homology domain-containing protein</fullName>
    </submittedName>
</protein>
<dbReference type="Pfam" id="PF00395">
    <property type="entry name" value="SLH"/>
    <property type="match status" value="2"/>
</dbReference>
<organism evidence="4 5">
    <name type="scientific">Fontibacillus panacisegetis</name>
    <dbReference type="NCBI Taxonomy" id="670482"/>
    <lineage>
        <taxon>Bacteria</taxon>
        <taxon>Bacillati</taxon>
        <taxon>Bacillota</taxon>
        <taxon>Bacilli</taxon>
        <taxon>Bacillales</taxon>
        <taxon>Paenibacillaceae</taxon>
        <taxon>Fontibacillus</taxon>
    </lineage>
</organism>
<dbReference type="STRING" id="670482.SAMN04488542_11143"/>
<evidence type="ECO:0000256" key="2">
    <source>
        <dbReference type="SAM" id="SignalP"/>
    </source>
</evidence>
<evidence type="ECO:0000256" key="1">
    <source>
        <dbReference type="SAM" id="MobiDB-lite"/>
    </source>
</evidence>
<evidence type="ECO:0000313" key="5">
    <source>
        <dbReference type="Proteomes" id="UP000198972"/>
    </source>
</evidence>
<name>A0A1G7L9D1_9BACL</name>
<dbReference type="Proteomes" id="UP000198972">
    <property type="component" value="Unassembled WGS sequence"/>
</dbReference>
<feature type="region of interest" description="Disordered" evidence="1">
    <location>
        <begin position="309"/>
        <end position="353"/>
    </location>
</feature>
<proteinExistence type="predicted"/>
<accession>A0A1G7L9D1</accession>
<feature type="domain" description="SLH" evidence="3">
    <location>
        <begin position="31"/>
        <end position="95"/>
    </location>
</feature>
<feature type="compositionally biased region" description="Low complexity" evidence="1">
    <location>
        <begin position="330"/>
        <end position="344"/>
    </location>
</feature>
<gene>
    <name evidence="4" type="ORF">SAMN04488542_11143</name>
</gene>
<evidence type="ECO:0000259" key="3">
    <source>
        <dbReference type="PROSITE" id="PS51272"/>
    </source>
</evidence>
<keyword evidence="5" id="KW-1185">Reference proteome</keyword>
<reference evidence="4 5" key="1">
    <citation type="submission" date="2016-10" db="EMBL/GenBank/DDBJ databases">
        <authorList>
            <person name="de Groot N.N."/>
        </authorList>
    </citation>
    <scope>NUCLEOTIDE SEQUENCE [LARGE SCALE GENOMIC DNA]</scope>
    <source>
        <strain evidence="4 5">DSM 28129</strain>
    </source>
</reference>
<sequence>MNKKFFIWFTALTLGLTSATSIGAGVSEAKTSADFSDLKDLDAATKAKFDAMIQAGIFNGVSDTSFGLKEEMNRAQFAKVAALIFGLQVDQSLKTSSFSDVKADDPGNGYALPYIEAVKRAGITDGVGSGKFDPSGNVTKEQLAAFLVRGLGLNAEAQSTPGISDSTVSDWAKGYVQLALQQKLLGNSLDGTFGGKKEASRELLASGAYESAKTFEATQPLEVSGADFLAGNKLELTLTVGIAADSVDLSKITINGVPLDLKLDSYELSEDKKTIIIKLRQGFKLDTSKKPVIVVKDLKTLLGNEVKNEESKPIPVKVTEPPVTPPVVTPAPSTSSPSSSSSPFTPTPDPEPVVTLTIDVANGSITHTTASYPVTGSVTGVVYYSVLPSGLATPSLDNIKLGTNAVVYGSVELDGTKGNLELSGLSAGTSYVLYAYEFASNKTSAISIVPFQTLAEQQIGPVITFNAEGTKRSEGYSGDTIEVSVNSDGYDTLYYVLTEFNPSISPSAAQVKSGQDATGGSAFQYGMIDMNLEGSNNSISANLLSSKTYSFYIVGSNGILDSQVAGFTFYRTDSIIDTFTSIGTPVVNPNSITVSPDYSGSSNYQFYYLTTDQFAGVNPPSADYIINQGKLGTYDQANSTVSIPGSFTSSTGLYTVIVANDPTLGDNIRSNVVSYIPFSE</sequence>
<dbReference type="RefSeq" id="WP_091229845.1">
    <property type="nucleotide sequence ID" value="NZ_FNBG01000011.1"/>
</dbReference>